<protein>
    <submittedName>
        <fullName evidence="1">Uncharacterized protein</fullName>
    </submittedName>
</protein>
<reference evidence="1" key="1">
    <citation type="journal article" date="2015" name="Nature">
        <title>Complex archaea that bridge the gap between prokaryotes and eukaryotes.</title>
        <authorList>
            <person name="Spang A."/>
            <person name="Saw J.H."/>
            <person name="Jorgensen S.L."/>
            <person name="Zaremba-Niedzwiedzka K."/>
            <person name="Martijn J."/>
            <person name="Lind A.E."/>
            <person name="van Eijk R."/>
            <person name="Schleper C."/>
            <person name="Guy L."/>
            <person name="Ettema T.J."/>
        </authorList>
    </citation>
    <scope>NUCLEOTIDE SEQUENCE</scope>
</reference>
<evidence type="ECO:0000313" key="1">
    <source>
        <dbReference type="EMBL" id="KKN24049.1"/>
    </source>
</evidence>
<gene>
    <name evidence="1" type="ORF">LCGC14_0898730</name>
</gene>
<name>A0A0F9P1V6_9ZZZZ</name>
<proteinExistence type="predicted"/>
<dbReference type="EMBL" id="LAZR01002913">
    <property type="protein sequence ID" value="KKN24049.1"/>
    <property type="molecule type" value="Genomic_DNA"/>
</dbReference>
<accession>A0A0F9P1V6</accession>
<sequence>MERMGYGPLRYCRWDGTRYKPAKDIGRDGFCCDACRNAHHRAFKKWRYGKQVRADLSLRAKRNAKKKVKRKKKLTRI</sequence>
<dbReference type="AlphaFoldDB" id="A0A0F9P1V6"/>
<comment type="caution">
    <text evidence="1">The sequence shown here is derived from an EMBL/GenBank/DDBJ whole genome shotgun (WGS) entry which is preliminary data.</text>
</comment>
<organism evidence="1">
    <name type="scientific">marine sediment metagenome</name>
    <dbReference type="NCBI Taxonomy" id="412755"/>
    <lineage>
        <taxon>unclassified sequences</taxon>
        <taxon>metagenomes</taxon>
        <taxon>ecological metagenomes</taxon>
    </lineage>
</organism>